<keyword evidence="1" id="KW-0614">Plasmid</keyword>
<reference evidence="3" key="3">
    <citation type="submission" date="2017-03" db="EMBL/GenBank/DDBJ databases">
        <authorList>
            <consortium name="Pathogen Informatics"/>
        </authorList>
    </citation>
    <scope>NUCLEOTIDE SEQUENCE [LARGE SCALE GENOMIC DNA]</scope>
    <source>
        <strain evidence="3">K12 J53</strain>
        <plasmid evidence="3">R6K</plasmid>
    </source>
</reference>
<dbReference type="Proteomes" id="UP000218543">
    <property type="component" value="Unassembled WGS sequence"/>
</dbReference>
<accession>A0A075MCE2</accession>
<geneLocation type="plasmid" evidence="1">
    <name>pH1038-142</name>
</geneLocation>
<organism evidence="1">
    <name type="scientific">Escherichia coli</name>
    <dbReference type="NCBI Taxonomy" id="562"/>
    <lineage>
        <taxon>Bacteria</taxon>
        <taxon>Pseudomonadati</taxon>
        <taxon>Pseudomonadota</taxon>
        <taxon>Gammaproteobacteria</taxon>
        <taxon>Enterobacterales</taxon>
        <taxon>Enterobacteriaceae</taxon>
        <taxon>Escherichia</taxon>
    </lineage>
</organism>
<dbReference type="EMBL" id="MRVZ01000115">
    <property type="protein sequence ID" value="PAU14241.1"/>
    <property type="molecule type" value="Genomic_DNA"/>
</dbReference>
<evidence type="ECO:0000313" key="4">
    <source>
        <dbReference type="Proteomes" id="UP000218543"/>
    </source>
</evidence>
<reference evidence="1" key="1">
    <citation type="journal article" date="2014" name="J. Antimicrob. Chemother.">
        <title>Nucleotide sequences of 16 transmissible plasmids identified in nine multidrug-resistant Escherichia coli isolates expressing an ESBL phenotype isolated from food-producing animals and healthy humans.</title>
        <authorList>
            <person name="Wang J."/>
            <person name="Stephan R."/>
            <person name="Power K."/>
            <person name="Yan Q."/>
            <person name="Hachler H."/>
            <person name="Fanning S."/>
        </authorList>
    </citation>
    <scope>NUCLEOTIDE SEQUENCE</scope>
    <source>
        <strain evidence="1">Human-1038</strain>
        <plasmid evidence="1">pH1038-142</plasmid>
    </source>
</reference>
<dbReference type="RefSeq" id="WP_001243650.1">
    <property type="nucleotide sequence ID" value="NC_025141.1"/>
</dbReference>
<protein>
    <submittedName>
        <fullName evidence="1">Uncharacterized protein</fullName>
    </submittedName>
</protein>
<sequence>MRNGFVSDEQYQHSLAVFKELLDADVYESGNKKIIEKFESALDICLAYERQCSSQDLHKSLISSYSVLQPKRAAYPIISIY</sequence>
<gene>
    <name evidence="2" type="ORF">BTQ06_24835</name>
    <name evidence="3" type="ORF">R6K_0039</name>
</gene>
<name>A0A075MCE2_ECOLX</name>
<reference evidence="2 4" key="2">
    <citation type="submission" date="2016-12" db="EMBL/GenBank/DDBJ databases">
        <title>Real-Time Genomic Investigation Underlying the Public Health Response to a Shiga Toxin-Producing Escherichia Coli O26:H11 Outbreak in a Nursery.</title>
        <authorList>
            <person name="Ferdous M."/>
            <person name="Moran-Gilad J."/>
            <person name="Rossen J.W."/>
            <person name="Gdalevich M."/>
        </authorList>
    </citation>
    <scope>NUCLEOTIDE SEQUENCE [LARGE SCALE GENOMIC DNA]</scope>
    <source>
        <strain evidence="2 4">STEC 514-2</strain>
    </source>
</reference>
<evidence type="ECO:0000313" key="2">
    <source>
        <dbReference type="EMBL" id="PAU14241.1"/>
    </source>
</evidence>
<evidence type="ECO:0000313" key="3">
    <source>
        <dbReference type="EMBL" id="SLM22330.1"/>
    </source>
</evidence>
<geneLocation type="plasmid" evidence="3">
    <name>R6K</name>
</geneLocation>
<dbReference type="AlphaFoldDB" id="A0A075MCE2"/>
<dbReference type="GeneID" id="75204742"/>
<proteinExistence type="predicted"/>
<dbReference type="EMBL" id="KJ484634">
    <property type="protein sequence ID" value="AIF78430.1"/>
    <property type="molecule type" value="Genomic_DNA"/>
</dbReference>
<dbReference type="EMBL" id="LT827129">
    <property type="protein sequence ID" value="SLM22330.1"/>
    <property type="molecule type" value="Genomic_DNA"/>
</dbReference>
<evidence type="ECO:0000313" key="1">
    <source>
        <dbReference type="EMBL" id="AIF78430.1"/>
    </source>
</evidence>